<dbReference type="RefSeq" id="WP_188897720.1">
    <property type="nucleotide sequence ID" value="NZ_BMKS01000001.1"/>
</dbReference>
<name>A0A8J2Z7I5_9PROT</name>
<dbReference type="PANTHER" id="PTHR42760:SF40">
    <property type="entry name" value="3-OXOACYL-[ACYL-CARRIER-PROTEIN] REDUCTASE, CHLOROPLASTIC"/>
    <property type="match status" value="1"/>
</dbReference>
<dbReference type="PANTHER" id="PTHR42760">
    <property type="entry name" value="SHORT-CHAIN DEHYDROGENASES/REDUCTASES FAMILY MEMBER"/>
    <property type="match status" value="1"/>
</dbReference>
<evidence type="ECO:0000259" key="2">
    <source>
        <dbReference type="SMART" id="SM00822"/>
    </source>
</evidence>
<dbReference type="PRINTS" id="PR00080">
    <property type="entry name" value="SDRFAMILY"/>
</dbReference>
<accession>A0A8J2Z7I5</accession>
<reference evidence="3 4" key="1">
    <citation type="journal article" date="2014" name="Int. J. Syst. Evol. Microbiol.">
        <title>Complete genome sequence of Corynebacterium casei LMG S-19264T (=DSM 44701T), isolated from a smear-ripened cheese.</title>
        <authorList>
            <consortium name="US DOE Joint Genome Institute (JGI-PGF)"/>
            <person name="Walter F."/>
            <person name="Albersmeier A."/>
            <person name="Kalinowski J."/>
            <person name="Ruckert C."/>
        </authorList>
    </citation>
    <scope>NUCLEOTIDE SEQUENCE [LARGE SCALE GENOMIC DNA]</scope>
    <source>
        <strain evidence="3 4">CGMCC 1.16330</strain>
    </source>
</reference>
<organism evidence="3 4">
    <name type="scientific">Caldovatus sediminis</name>
    <dbReference type="NCBI Taxonomy" id="2041189"/>
    <lineage>
        <taxon>Bacteria</taxon>
        <taxon>Pseudomonadati</taxon>
        <taxon>Pseudomonadota</taxon>
        <taxon>Alphaproteobacteria</taxon>
        <taxon>Acetobacterales</taxon>
        <taxon>Roseomonadaceae</taxon>
        <taxon>Caldovatus</taxon>
    </lineage>
</organism>
<dbReference type="SMART" id="SM00822">
    <property type="entry name" value="PKS_KR"/>
    <property type="match status" value="1"/>
</dbReference>
<dbReference type="SUPFAM" id="SSF51735">
    <property type="entry name" value="NAD(P)-binding Rossmann-fold domains"/>
    <property type="match status" value="1"/>
</dbReference>
<dbReference type="AlphaFoldDB" id="A0A8J2Z7I5"/>
<sequence length="265" mass="27502">MAADTTPAEPRWAFVTGAAGGIGAAVCRRLAAQGMAVFLTDLDAAPLEDLAARLRDSGARAAWRVADVTDAAQVAAAVAEAERLGRIDALVNIAGGSGPTPVRAIEEMDEARWRAVLDLNLTSAFLCCRAVVPGMRARRYGRVVNLSSTVARGRRGPVTTQGARLAYAAAKAALLGFTAQLAKDEAPHGITVNAVMPALILAEQGSRIRARFDALPEEARAAMLRDLPMGRAGEAHEVAAVIGFLCSDAASYVSGVGLPIDGAFL</sequence>
<comment type="caution">
    <text evidence="3">The sequence shown here is derived from an EMBL/GenBank/DDBJ whole genome shotgun (WGS) entry which is preliminary data.</text>
</comment>
<dbReference type="Pfam" id="PF13561">
    <property type="entry name" value="adh_short_C2"/>
    <property type="match status" value="1"/>
</dbReference>
<evidence type="ECO:0000313" key="4">
    <source>
        <dbReference type="Proteomes" id="UP000597507"/>
    </source>
</evidence>
<dbReference type="GO" id="GO:0030497">
    <property type="term" value="P:fatty acid elongation"/>
    <property type="evidence" value="ECO:0007669"/>
    <property type="project" value="TreeGrafter"/>
</dbReference>
<feature type="domain" description="Ketoreductase" evidence="2">
    <location>
        <begin position="11"/>
        <end position="198"/>
    </location>
</feature>
<dbReference type="InterPro" id="IPR036291">
    <property type="entry name" value="NAD(P)-bd_dom_sf"/>
</dbReference>
<dbReference type="InterPro" id="IPR002347">
    <property type="entry name" value="SDR_fam"/>
</dbReference>
<comment type="similarity">
    <text evidence="1">Belongs to the short-chain dehydrogenases/reductases (SDR) family.</text>
</comment>
<dbReference type="PRINTS" id="PR00081">
    <property type="entry name" value="GDHRDH"/>
</dbReference>
<evidence type="ECO:0000313" key="3">
    <source>
        <dbReference type="EMBL" id="GGG18266.1"/>
    </source>
</evidence>
<dbReference type="EMBL" id="BMKS01000001">
    <property type="protein sequence ID" value="GGG18266.1"/>
    <property type="molecule type" value="Genomic_DNA"/>
</dbReference>
<protein>
    <submittedName>
        <fullName evidence="3">Beta-ketoacyl-ACP reductase</fullName>
    </submittedName>
</protein>
<dbReference type="Gene3D" id="3.40.50.720">
    <property type="entry name" value="NAD(P)-binding Rossmann-like Domain"/>
    <property type="match status" value="1"/>
</dbReference>
<dbReference type="InterPro" id="IPR057326">
    <property type="entry name" value="KR_dom"/>
</dbReference>
<dbReference type="FunFam" id="3.40.50.720:FF:000084">
    <property type="entry name" value="Short-chain dehydrogenase reductase"/>
    <property type="match status" value="1"/>
</dbReference>
<gene>
    <name evidence="3" type="ORF">GCM10010964_03140</name>
</gene>
<dbReference type="Proteomes" id="UP000597507">
    <property type="component" value="Unassembled WGS sequence"/>
</dbReference>
<proteinExistence type="inferred from homology"/>
<dbReference type="GO" id="GO:0016616">
    <property type="term" value="F:oxidoreductase activity, acting on the CH-OH group of donors, NAD or NADP as acceptor"/>
    <property type="evidence" value="ECO:0007669"/>
    <property type="project" value="TreeGrafter"/>
</dbReference>
<evidence type="ECO:0000256" key="1">
    <source>
        <dbReference type="ARBA" id="ARBA00006484"/>
    </source>
</evidence>
<keyword evidence="4" id="KW-1185">Reference proteome</keyword>